<keyword evidence="3" id="KW-1185">Reference proteome</keyword>
<name>A0ABN9TM50_9DINO</name>
<organism evidence="2 3">
    <name type="scientific">Prorocentrum cordatum</name>
    <dbReference type="NCBI Taxonomy" id="2364126"/>
    <lineage>
        <taxon>Eukaryota</taxon>
        <taxon>Sar</taxon>
        <taxon>Alveolata</taxon>
        <taxon>Dinophyceae</taxon>
        <taxon>Prorocentrales</taxon>
        <taxon>Prorocentraceae</taxon>
        <taxon>Prorocentrum</taxon>
    </lineage>
</organism>
<dbReference type="Proteomes" id="UP001189429">
    <property type="component" value="Unassembled WGS sequence"/>
</dbReference>
<proteinExistence type="predicted"/>
<feature type="compositionally biased region" description="Basic and acidic residues" evidence="1">
    <location>
        <begin position="20"/>
        <end position="34"/>
    </location>
</feature>
<dbReference type="EMBL" id="CAUYUJ010014871">
    <property type="protein sequence ID" value="CAK0847084.1"/>
    <property type="molecule type" value="Genomic_DNA"/>
</dbReference>
<accession>A0ABN9TM50</accession>
<reference evidence="2" key="1">
    <citation type="submission" date="2023-10" db="EMBL/GenBank/DDBJ databases">
        <authorList>
            <person name="Chen Y."/>
            <person name="Shah S."/>
            <person name="Dougan E. K."/>
            <person name="Thang M."/>
            <person name="Chan C."/>
        </authorList>
    </citation>
    <scope>NUCLEOTIDE SEQUENCE [LARGE SCALE GENOMIC DNA]</scope>
</reference>
<evidence type="ECO:0000313" key="3">
    <source>
        <dbReference type="Proteomes" id="UP001189429"/>
    </source>
</evidence>
<evidence type="ECO:0000256" key="1">
    <source>
        <dbReference type="SAM" id="MobiDB-lite"/>
    </source>
</evidence>
<feature type="region of interest" description="Disordered" evidence="1">
    <location>
        <begin position="15"/>
        <end position="39"/>
    </location>
</feature>
<comment type="caution">
    <text evidence="2">The sequence shown here is derived from an EMBL/GenBank/DDBJ whole genome shotgun (WGS) entry which is preliminary data.</text>
</comment>
<protein>
    <submittedName>
        <fullName evidence="2">Uncharacterized protein</fullName>
    </submittedName>
</protein>
<sequence length="128" mass="14751">MAMWRARAEIPRKWLGPSRWQREQENEAKPKPDADSYNEEGAVVALREALRGRDLTGDRTPSKKCEKWEAKALPHATDYSVGIRACQSVGERCENPRMAPDNYCFAMRNTRREHNIKEKFEDGVKGES</sequence>
<gene>
    <name evidence="2" type="ORF">PCOR1329_LOCUS40398</name>
</gene>
<evidence type="ECO:0000313" key="2">
    <source>
        <dbReference type="EMBL" id="CAK0847084.1"/>
    </source>
</evidence>